<name>A0A1Y2T1Q3_SYMTR</name>
<organism evidence="1 2">
    <name type="scientific">Symbiobacterium thermophilum</name>
    <dbReference type="NCBI Taxonomy" id="2734"/>
    <lineage>
        <taxon>Bacteria</taxon>
        <taxon>Bacillati</taxon>
        <taxon>Bacillota</taxon>
        <taxon>Clostridia</taxon>
        <taxon>Eubacteriales</taxon>
        <taxon>Symbiobacteriaceae</taxon>
        <taxon>Symbiobacterium</taxon>
    </lineage>
</organism>
<gene>
    <name evidence="1" type="ORF">A6D92_18065</name>
</gene>
<reference evidence="2" key="1">
    <citation type="submission" date="2016-04" db="EMBL/GenBank/DDBJ databases">
        <authorList>
            <person name="Antunes L.P."/>
            <person name="Martins L.F."/>
            <person name="Pereira R.V."/>
            <person name="Thomas A.M."/>
            <person name="Barbosa D."/>
            <person name="Nascimento L."/>
            <person name="Silva G.M."/>
            <person name="Condomitti G.W."/>
            <person name="Digiampietri L.A."/>
            <person name="Lombardi K.C."/>
            <person name="Ramos P.L."/>
            <person name="Quaggio R.B."/>
            <person name="Oliveira J.C."/>
            <person name="Pascon R.C."/>
            <person name="Cruz J.B."/>
            <person name="Silva A.M."/>
            <person name="Setubal J.C."/>
        </authorList>
    </citation>
    <scope>NUCLEOTIDE SEQUENCE [LARGE SCALE GENOMIC DNA]</scope>
</reference>
<dbReference type="EMBL" id="LWLV01001846">
    <property type="protein sequence ID" value="OTA40410.1"/>
    <property type="molecule type" value="Genomic_DNA"/>
</dbReference>
<dbReference type="AlphaFoldDB" id="A0A1Y2T1Q3"/>
<dbReference type="Proteomes" id="UP000194267">
    <property type="component" value="Unassembled WGS sequence"/>
</dbReference>
<evidence type="ECO:0000313" key="2">
    <source>
        <dbReference type="Proteomes" id="UP000194267"/>
    </source>
</evidence>
<evidence type="ECO:0000313" key="1">
    <source>
        <dbReference type="EMBL" id="OTA40410.1"/>
    </source>
</evidence>
<accession>A0A1Y2T1Q3</accession>
<proteinExistence type="predicted"/>
<protein>
    <submittedName>
        <fullName evidence="1">Uncharacterized protein</fullName>
    </submittedName>
</protein>
<sequence length="70" mass="7519">MNAVRLYAGSMLDGNMFGKRPMTAAMTVRPTVSEPASRARACCPFSRYTRVSTSSTTARAGTTNRAGTLR</sequence>
<comment type="caution">
    <text evidence="1">The sequence shown here is derived from an EMBL/GenBank/DDBJ whole genome shotgun (WGS) entry which is preliminary data.</text>
</comment>